<dbReference type="EMBL" id="BLXT01008455">
    <property type="protein sequence ID" value="GFO48921.1"/>
    <property type="molecule type" value="Genomic_DNA"/>
</dbReference>
<gene>
    <name evidence="15" type="ORF">PoB_007542600</name>
</gene>
<feature type="transmembrane region" description="Helical" evidence="14">
    <location>
        <begin position="129"/>
        <end position="150"/>
    </location>
</feature>
<feature type="transmembrane region" description="Helical" evidence="14">
    <location>
        <begin position="162"/>
        <end position="181"/>
    </location>
</feature>
<keyword evidence="10" id="KW-0325">Glycoprotein</keyword>
<keyword evidence="8" id="KW-0406">Ion transport</keyword>
<evidence type="ECO:0000313" key="16">
    <source>
        <dbReference type="Proteomes" id="UP000735302"/>
    </source>
</evidence>
<reference evidence="15 16" key="1">
    <citation type="journal article" date="2021" name="Elife">
        <title>Chloroplast acquisition without the gene transfer in kleptoplastic sea slugs, Plakobranchus ocellatus.</title>
        <authorList>
            <person name="Maeda T."/>
            <person name="Takahashi S."/>
            <person name="Yoshida T."/>
            <person name="Shimamura S."/>
            <person name="Takaki Y."/>
            <person name="Nagai Y."/>
            <person name="Toyoda A."/>
            <person name="Suzuki Y."/>
            <person name="Arimoto A."/>
            <person name="Ishii H."/>
            <person name="Satoh N."/>
            <person name="Nishiyama T."/>
            <person name="Hasebe M."/>
            <person name="Maruyama T."/>
            <person name="Minagawa J."/>
            <person name="Obokata J."/>
            <person name="Shigenobu S."/>
        </authorList>
    </citation>
    <scope>NUCLEOTIDE SEQUENCE [LARGE SCALE GENOMIC DNA]</scope>
</reference>
<evidence type="ECO:0000256" key="7">
    <source>
        <dbReference type="ARBA" id="ARBA00023053"/>
    </source>
</evidence>
<evidence type="ECO:0000256" key="12">
    <source>
        <dbReference type="ARBA" id="ARBA00036099"/>
    </source>
</evidence>
<keyword evidence="11" id="KW-0739">Sodium transport</keyword>
<proteinExistence type="inferred from homology"/>
<comment type="caution">
    <text evidence="15">The sequence shown here is derived from an EMBL/GenBank/DDBJ whole genome shotgun (WGS) entry which is preliminary data.</text>
</comment>
<dbReference type="PANTHER" id="PTHR42985:SF40">
    <property type="entry name" value="LD47995P-RELATED"/>
    <property type="match status" value="1"/>
</dbReference>
<evidence type="ECO:0000256" key="10">
    <source>
        <dbReference type="ARBA" id="ARBA00023180"/>
    </source>
</evidence>
<evidence type="ECO:0000256" key="5">
    <source>
        <dbReference type="ARBA" id="ARBA00022692"/>
    </source>
</evidence>
<evidence type="ECO:0000256" key="14">
    <source>
        <dbReference type="SAM" id="Phobius"/>
    </source>
</evidence>
<keyword evidence="4" id="KW-1003">Cell membrane</keyword>
<evidence type="ECO:0000256" key="2">
    <source>
        <dbReference type="ARBA" id="ARBA00006434"/>
    </source>
</evidence>
<evidence type="ECO:0000256" key="13">
    <source>
        <dbReference type="RuleBase" id="RU362091"/>
    </source>
</evidence>
<keyword evidence="16" id="KW-1185">Reference proteome</keyword>
<dbReference type="GO" id="GO:0006814">
    <property type="term" value="P:sodium ion transport"/>
    <property type="evidence" value="ECO:0007669"/>
    <property type="project" value="UniProtKB-KW"/>
</dbReference>
<dbReference type="AlphaFoldDB" id="A0AAV4DXU6"/>
<dbReference type="Pfam" id="PF00474">
    <property type="entry name" value="SSF"/>
    <property type="match status" value="1"/>
</dbReference>
<dbReference type="PROSITE" id="PS50283">
    <property type="entry name" value="NA_SOLUT_SYMP_3"/>
    <property type="match status" value="1"/>
</dbReference>
<evidence type="ECO:0000256" key="4">
    <source>
        <dbReference type="ARBA" id="ARBA00022475"/>
    </source>
</evidence>
<keyword evidence="7" id="KW-0915">Sodium</keyword>
<keyword evidence="9 14" id="KW-0472">Membrane</keyword>
<feature type="transmembrane region" description="Helical" evidence="14">
    <location>
        <begin position="86"/>
        <end position="108"/>
    </location>
</feature>
<evidence type="ECO:0000256" key="11">
    <source>
        <dbReference type="ARBA" id="ARBA00023201"/>
    </source>
</evidence>
<comment type="similarity">
    <text evidence="2 13">Belongs to the sodium:solute symporter (SSF) (TC 2.A.21) family.</text>
</comment>
<name>A0AAV4DXU6_9GAST</name>
<evidence type="ECO:0000256" key="8">
    <source>
        <dbReference type="ARBA" id="ARBA00023065"/>
    </source>
</evidence>
<dbReference type="InterPro" id="IPR001734">
    <property type="entry name" value="Na/solute_symporter"/>
</dbReference>
<dbReference type="GO" id="GO:0098660">
    <property type="term" value="P:inorganic ion transmembrane transport"/>
    <property type="evidence" value="ECO:0007669"/>
    <property type="project" value="UniProtKB-ARBA"/>
</dbReference>
<evidence type="ECO:0000256" key="1">
    <source>
        <dbReference type="ARBA" id="ARBA00004651"/>
    </source>
</evidence>
<dbReference type="GO" id="GO:0015293">
    <property type="term" value="F:symporter activity"/>
    <property type="evidence" value="ECO:0007669"/>
    <property type="project" value="TreeGrafter"/>
</dbReference>
<protein>
    <submittedName>
        <fullName evidence="15">Sodium-dependent multivitamin transporter</fullName>
    </submittedName>
</protein>
<dbReference type="InterPro" id="IPR018212">
    <property type="entry name" value="Na/solute_symporter_CS"/>
</dbReference>
<dbReference type="GO" id="GO:0015075">
    <property type="term" value="F:monoatomic ion transmembrane transporter activity"/>
    <property type="evidence" value="ECO:0007669"/>
    <property type="project" value="UniProtKB-ARBA"/>
</dbReference>
<comment type="catalytic activity">
    <reaction evidence="12">
        <text>iodide(out) + 2 Na(+)(out) = iodide(in) + 2 Na(+)(in)</text>
        <dbReference type="Rhea" id="RHEA:71207"/>
        <dbReference type="ChEBI" id="CHEBI:16382"/>
        <dbReference type="ChEBI" id="CHEBI:29101"/>
    </reaction>
</comment>
<evidence type="ECO:0000256" key="6">
    <source>
        <dbReference type="ARBA" id="ARBA00022989"/>
    </source>
</evidence>
<dbReference type="Proteomes" id="UP000735302">
    <property type="component" value="Unassembled WGS sequence"/>
</dbReference>
<feature type="transmembrane region" description="Helical" evidence="14">
    <location>
        <begin position="16"/>
        <end position="35"/>
    </location>
</feature>
<dbReference type="PROSITE" id="PS00456">
    <property type="entry name" value="NA_SOLUT_SYMP_1"/>
    <property type="match status" value="1"/>
</dbReference>
<sequence length="288" mass="32127">MGSDVLDTHHFHIGDYVVFGLTICVSIGIGIFYAIMGSRKRNTSEYLVGGRSMSFLPVAISLMVSFESSIMMLGLPAEAYVYGLQFVWWTFGVFCAQMIAVSFIVPLLHPLRITSAYEYLELRFQSRAVRLMGTLLGILTYTWYMGIVLFGPAVALEAVTGYPLWNSIVVISVVSIIYTSIGGLKAVIWTDVFQALVMFMGIFAILIKETELHSKCEQFHVAEPLPRALEYPVCCWSIPRSIADADDTEVRWQPLNYSPHAHGPLAEMPTSGVPLGFHSAFDEYCHSR</sequence>
<evidence type="ECO:0000313" key="15">
    <source>
        <dbReference type="EMBL" id="GFO48921.1"/>
    </source>
</evidence>
<dbReference type="InterPro" id="IPR038377">
    <property type="entry name" value="Na/Glc_symporter_sf"/>
</dbReference>
<dbReference type="PANTHER" id="PTHR42985">
    <property type="entry name" value="SODIUM-COUPLED MONOCARBOXYLATE TRANSPORTER"/>
    <property type="match status" value="1"/>
</dbReference>
<keyword evidence="5 14" id="KW-0812">Transmembrane</keyword>
<feature type="transmembrane region" description="Helical" evidence="14">
    <location>
        <begin position="55"/>
        <end position="74"/>
    </location>
</feature>
<keyword evidence="6 14" id="KW-1133">Transmembrane helix</keyword>
<comment type="subcellular location">
    <subcellularLocation>
        <location evidence="1">Cell membrane</location>
        <topology evidence="1">Multi-pass membrane protein</topology>
    </subcellularLocation>
</comment>
<dbReference type="Gene3D" id="1.20.1730.10">
    <property type="entry name" value="Sodium/glucose cotransporter"/>
    <property type="match status" value="1"/>
</dbReference>
<evidence type="ECO:0000256" key="9">
    <source>
        <dbReference type="ARBA" id="ARBA00023136"/>
    </source>
</evidence>
<dbReference type="GO" id="GO:0005886">
    <property type="term" value="C:plasma membrane"/>
    <property type="evidence" value="ECO:0007669"/>
    <property type="project" value="UniProtKB-SubCell"/>
</dbReference>
<keyword evidence="3" id="KW-0813">Transport</keyword>
<evidence type="ECO:0000256" key="3">
    <source>
        <dbReference type="ARBA" id="ARBA00022448"/>
    </source>
</evidence>
<accession>A0AAV4DXU6</accession>
<organism evidence="15 16">
    <name type="scientific">Plakobranchus ocellatus</name>
    <dbReference type="NCBI Taxonomy" id="259542"/>
    <lineage>
        <taxon>Eukaryota</taxon>
        <taxon>Metazoa</taxon>
        <taxon>Spiralia</taxon>
        <taxon>Lophotrochozoa</taxon>
        <taxon>Mollusca</taxon>
        <taxon>Gastropoda</taxon>
        <taxon>Heterobranchia</taxon>
        <taxon>Euthyneura</taxon>
        <taxon>Panpulmonata</taxon>
        <taxon>Sacoglossa</taxon>
        <taxon>Placobranchoidea</taxon>
        <taxon>Plakobranchidae</taxon>
        <taxon>Plakobranchus</taxon>
    </lineage>
</organism>
<dbReference type="InterPro" id="IPR051163">
    <property type="entry name" value="Sodium:Solute_Symporter_SSF"/>
</dbReference>